<dbReference type="AlphaFoldDB" id="A0AAE0NJX0"/>
<comment type="caution">
    <text evidence="2">The sequence shown here is derived from an EMBL/GenBank/DDBJ whole genome shotgun (WGS) entry which is preliminary data.</text>
</comment>
<reference evidence="2" key="1">
    <citation type="journal article" date="2023" name="Mol. Phylogenet. Evol.">
        <title>Genome-scale phylogeny and comparative genomics of the fungal order Sordariales.</title>
        <authorList>
            <person name="Hensen N."/>
            <person name="Bonometti L."/>
            <person name="Westerberg I."/>
            <person name="Brannstrom I.O."/>
            <person name="Guillou S."/>
            <person name="Cros-Aarteil S."/>
            <person name="Calhoun S."/>
            <person name="Haridas S."/>
            <person name="Kuo A."/>
            <person name="Mondo S."/>
            <person name="Pangilinan J."/>
            <person name="Riley R."/>
            <person name="LaButti K."/>
            <person name="Andreopoulos B."/>
            <person name="Lipzen A."/>
            <person name="Chen C."/>
            <person name="Yan M."/>
            <person name="Daum C."/>
            <person name="Ng V."/>
            <person name="Clum A."/>
            <person name="Steindorff A."/>
            <person name="Ohm R.A."/>
            <person name="Martin F."/>
            <person name="Silar P."/>
            <person name="Natvig D.O."/>
            <person name="Lalanne C."/>
            <person name="Gautier V."/>
            <person name="Ament-Velasquez S.L."/>
            <person name="Kruys A."/>
            <person name="Hutchinson M.I."/>
            <person name="Powell A.J."/>
            <person name="Barry K."/>
            <person name="Miller A.N."/>
            <person name="Grigoriev I.V."/>
            <person name="Debuchy R."/>
            <person name="Gladieux P."/>
            <person name="Hiltunen Thoren M."/>
            <person name="Johannesson H."/>
        </authorList>
    </citation>
    <scope>NUCLEOTIDE SEQUENCE</scope>
    <source>
        <strain evidence="2">CBS 958.72</strain>
    </source>
</reference>
<evidence type="ECO:0000313" key="2">
    <source>
        <dbReference type="EMBL" id="KAK3382886.1"/>
    </source>
</evidence>
<keyword evidence="3" id="KW-1185">Reference proteome</keyword>
<name>A0AAE0NJX0_9PEZI</name>
<proteinExistence type="predicted"/>
<organism evidence="2 3">
    <name type="scientific">Lasiosphaeria ovina</name>
    <dbReference type="NCBI Taxonomy" id="92902"/>
    <lineage>
        <taxon>Eukaryota</taxon>
        <taxon>Fungi</taxon>
        <taxon>Dikarya</taxon>
        <taxon>Ascomycota</taxon>
        <taxon>Pezizomycotina</taxon>
        <taxon>Sordariomycetes</taxon>
        <taxon>Sordariomycetidae</taxon>
        <taxon>Sordariales</taxon>
        <taxon>Lasiosphaeriaceae</taxon>
        <taxon>Lasiosphaeria</taxon>
    </lineage>
</organism>
<accession>A0AAE0NJX0</accession>
<sequence>MQLLKASSLSCALVVLFAGRHVAAAPRPQGEECEPRILCIDGINKCGVRYGGCYDVCDKAARPSAPPCPQLTTTITTITSIFPITSTTATIVTTQTPPAENNCSSQTVCWDGINSCGMTYGGCFSACRPWPTFAAPPCATSEPTVTSVPGSLPTPAPVL</sequence>
<evidence type="ECO:0000256" key="1">
    <source>
        <dbReference type="SAM" id="SignalP"/>
    </source>
</evidence>
<protein>
    <submittedName>
        <fullName evidence="2">Uncharacterized protein</fullName>
    </submittedName>
</protein>
<keyword evidence="1" id="KW-0732">Signal</keyword>
<reference evidence="2" key="2">
    <citation type="submission" date="2023-06" db="EMBL/GenBank/DDBJ databases">
        <authorList>
            <consortium name="Lawrence Berkeley National Laboratory"/>
            <person name="Haridas S."/>
            <person name="Hensen N."/>
            <person name="Bonometti L."/>
            <person name="Westerberg I."/>
            <person name="Brannstrom I.O."/>
            <person name="Guillou S."/>
            <person name="Cros-Aarteil S."/>
            <person name="Calhoun S."/>
            <person name="Kuo A."/>
            <person name="Mondo S."/>
            <person name="Pangilinan J."/>
            <person name="Riley R."/>
            <person name="Labutti K."/>
            <person name="Andreopoulos B."/>
            <person name="Lipzen A."/>
            <person name="Chen C."/>
            <person name="Yanf M."/>
            <person name="Daum C."/>
            <person name="Ng V."/>
            <person name="Clum A."/>
            <person name="Steindorff A."/>
            <person name="Ohm R."/>
            <person name="Martin F."/>
            <person name="Silar P."/>
            <person name="Natvig D."/>
            <person name="Lalanne C."/>
            <person name="Gautier V."/>
            <person name="Ament-Velasquez S.L."/>
            <person name="Kruys A."/>
            <person name="Hutchinson M.I."/>
            <person name="Powell A.J."/>
            <person name="Barry K."/>
            <person name="Miller A.N."/>
            <person name="Grigoriev I.V."/>
            <person name="Debuchy R."/>
            <person name="Gladieux P."/>
            <person name="Thoren M.H."/>
            <person name="Johannesson H."/>
        </authorList>
    </citation>
    <scope>NUCLEOTIDE SEQUENCE</scope>
    <source>
        <strain evidence="2">CBS 958.72</strain>
    </source>
</reference>
<dbReference type="EMBL" id="JAULSN010000001">
    <property type="protein sequence ID" value="KAK3382886.1"/>
    <property type="molecule type" value="Genomic_DNA"/>
</dbReference>
<evidence type="ECO:0000313" key="3">
    <source>
        <dbReference type="Proteomes" id="UP001287356"/>
    </source>
</evidence>
<feature type="chain" id="PRO_5042261602" evidence="1">
    <location>
        <begin position="25"/>
        <end position="159"/>
    </location>
</feature>
<dbReference type="Proteomes" id="UP001287356">
    <property type="component" value="Unassembled WGS sequence"/>
</dbReference>
<feature type="signal peptide" evidence="1">
    <location>
        <begin position="1"/>
        <end position="24"/>
    </location>
</feature>
<gene>
    <name evidence="2" type="ORF">B0T24DRAFT_661492</name>
</gene>